<comment type="caution">
    <text evidence="1">The sequence shown here is derived from an EMBL/GenBank/DDBJ whole genome shotgun (WGS) entry which is preliminary data.</text>
</comment>
<name>A0AAW1WVP1_RUBAR</name>
<dbReference type="EMBL" id="JBEDUW010000005">
    <property type="protein sequence ID" value="KAK9928839.1"/>
    <property type="molecule type" value="Genomic_DNA"/>
</dbReference>
<dbReference type="Proteomes" id="UP001457282">
    <property type="component" value="Unassembled WGS sequence"/>
</dbReference>
<dbReference type="AlphaFoldDB" id="A0AAW1WVP1"/>
<sequence>MAENRELHEPNSFDYTEVMEIMKKLEQGSLKPTVDQNQQDIQNDSVTDEEICKIVQQIEESVKKDKEKEAEKVQSPDIHTIERHVKTMKRDIKGTTKDDTFIYNTLKELKKKEKKKSTKQEKQPHNLVIDGVDCTKKTWKNLDSKTTSKIKLFFDNVNDNEVSFWEDQDMMLVNRGDLKIIIEEQMLEQAIIDIHTEFIAGDLEEKNMSNQYIFGTTASVIKDVFYLK</sequence>
<evidence type="ECO:0000313" key="2">
    <source>
        <dbReference type="Proteomes" id="UP001457282"/>
    </source>
</evidence>
<keyword evidence="2" id="KW-1185">Reference proteome</keyword>
<organism evidence="1 2">
    <name type="scientific">Rubus argutus</name>
    <name type="common">Southern blackberry</name>
    <dbReference type="NCBI Taxonomy" id="59490"/>
    <lineage>
        <taxon>Eukaryota</taxon>
        <taxon>Viridiplantae</taxon>
        <taxon>Streptophyta</taxon>
        <taxon>Embryophyta</taxon>
        <taxon>Tracheophyta</taxon>
        <taxon>Spermatophyta</taxon>
        <taxon>Magnoliopsida</taxon>
        <taxon>eudicotyledons</taxon>
        <taxon>Gunneridae</taxon>
        <taxon>Pentapetalae</taxon>
        <taxon>rosids</taxon>
        <taxon>fabids</taxon>
        <taxon>Rosales</taxon>
        <taxon>Rosaceae</taxon>
        <taxon>Rosoideae</taxon>
        <taxon>Rosoideae incertae sedis</taxon>
        <taxon>Rubus</taxon>
    </lineage>
</organism>
<gene>
    <name evidence="1" type="ORF">M0R45_025959</name>
</gene>
<reference evidence="1 2" key="1">
    <citation type="journal article" date="2023" name="G3 (Bethesda)">
        <title>A chromosome-length genome assembly and annotation of blackberry (Rubus argutus, cv. 'Hillquist').</title>
        <authorList>
            <person name="Bruna T."/>
            <person name="Aryal R."/>
            <person name="Dudchenko O."/>
            <person name="Sargent D.J."/>
            <person name="Mead D."/>
            <person name="Buti M."/>
            <person name="Cavallini A."/>
            <person name="Hytonen T."/>
            <person name="Andres J."/>
            <person name="Pham M."/>
            <person name="Weisz D."/>
            <person name="Mascagni F."/>
            <person name="Usai G."/>
            <person name="Natali L."/>
            <person name="Bassil N."/>
            <person name="Fernandez G.E."/>
            <person name="Lomsadze A."/>
            <person name="Armour M."/>
            <person name="Olukolu B."/>
            <person name="Poorten T."/>
            <person name="Britton C."/>
            <person name="Davik J."/>
            <person name="Ashrafi H."/>
            <person name="Aiden E.L."/>
            <person name="Borodovsky M."/>
            <person name="Worthington M."/>
        </authorList>
    </citation>
    <scope>NUCLEOTIDE SEQUENCE [LARGE SCALE GENOMIC DNA]</scope>
    <source>
        <strain evidence="1">PI 553951</strain>
    </source>
</reference>
<accession>A0AAW1WVP1</accession>
<proteinExistence type="predicted"/>
<protein>
    <submittedName>
        <fullName evidence="1">Uncharacterized protein</fullName>
    </submittedName>
</protein>
<evidence type="ECO:0000313" key="1">
    <source>
        <dbReference type="EMBL" id="KAK9928839.1"/>
    </source>
</evidence>